<reference evidence="3" key="2">
    <citation type="submission" date="2025-08" db="UniProtKB">
        <authorList>
            <consortium name="Ensembl"/>
        </authorList>
    </citation>
    <scope>IDENTIFICATION</scope>
</reference>
<dbReference type="PANTHER" id="PTHR31833:SF2">
    <property type="entry name" value="UPF0690 PROTEIN C1ORF52"/>
    <property type="match status" value="1"/>
</dbReference>
<proteinExistence type="inferred from homology"/>
<dbReference type="PANTHER" id="PTHR31833">
    <property type="entry name" value="UPF0690 PROTEIN C1ORF52"/>
    <property type="match status" value="1"/>
</dbReference>
<dbReference type="AlphaFoldDB" id="A0A7N5JJN1"/>
<keyword evidence="4" id="KW-1185">Reference proteome</keyword>
<reference evidence="3" key="3">
    <citation type="submission" date="2025-09" db="UniProtKB">
        <authorList>
            <consortium name="Ensembl"/>
        </authorList>
    </citation>
    <scope>IDENTIFICATION</scope>
</reference>
<dbReference type="Proteomes" id="UP000008912">
    <property type="component" value="Unassembled WGS sequence"/>
</dbReference>
<comment type="similarity">
    <text evidence="1">Belongs to the UPF0690 family.</text>
</comment>
<feature type="region of interest" description="Disordered" evidence="2">
    <location>
        <begin position="1"/>
        <end position="61"/>
    </location>
</feature>
<reference evidence="3 4" key="1">
    <citation type="journal article" date="2010" name="Nature">
        <title>The sequence and de novo assembly of the giant panda genome.</title>
        <authorList>
            <person name="Li R."/>
            <person name="Fan W."/>
            <person name="Tian G."/>
            <person name="Zhu H."/>
            <person name="He L."/>
            <person name="Cai J."/>
            <person name="Huang Q."/>
            <person name="Cai Q."/>
            <person name="Li B."/>
            <person name="Bai Y."/>
            <person name="Zhang Z."/>
            <person name="Zhang Y."/>
            <person name="Wang W."/>
            <person name="Li J."/>
            <person name="Wei F."/>
            <person name="Li H."/>
            <person name="Jian M."/>
            <person name="Li J."/>
            <person name="Zhang Z."/>
            <person name="Nielsen R."/>
            <person name="Li D."/>
            <person name="Gu W."/>
            <person name="Yang Z."/>
            <person name="Xuan Z."/>
            <person name="Ryder O.A."/>
            <person name="Leung F.C."/>
            <person name="Zhou Y."/>
            <person name="Cao J."/>
            <person name="Sun X."/>
            <person name="Fu Y."/>
            <person name="Fang X."/>
            <person name="Guo X."/>
            <person name="Wang B."/>
            <person name="Hou R."/>
            <person name="Shen F."/>
            <person name="Mu B."/>
            <person name="Ni P."/>
            <person name="Lin R."/>
            <person name="Qian W."/>
            <person name="Wang G."/>
            <person name="Yu C."/>
            <person name="Nie W."/>
            <person name="Wang J."/>
            <person name="Wu Z."/>
            <person name="Liang H."/>
            <person name="Min J."/>
            <person name="Wu Q."/>
            <person name="Cheng S."/>
            <person name="Ruan J."/>
            <person name="Wang M."/>
            <person name="Shi Z."/>
            <person name="Wen M."/>
            <person name="Liu B."/>
            <person name="Ren X."/>
            <person name="Zheng H."/>
            <person name="Dong D."/>
            <person name="Cook K."/>
            <person name="Shan G."/>
            <person name="Zhang H."/>
            <person name="Kosiol C."/>
            <person name="Xie X."/>
            <person name="Lu Z."/>
            <person name="Zheng H."/>
            <person name="Li Y."/>
            <person name="Steiner C.C."/>
            <person name="Lam T.T."/>
            <person name="Lin S."/>
            <person name="Zhang Q."/>
            <person name="Li G."/>
            <person name="Tian J."/>
            <person name="Gong T."/>
            <person name="Liu H."/>
            <person name="Zhang D."/>
            <person name="Fang L."/>
            <person name="Ye C."/>
            <person name="Zhang J."/>
            <person name="Hu W."/>
            <person name="Xu A."/>
            <person name="Ren Y."/>
            <person name="Zhang G."/>
            <person name="Bruford M.W."/>
            <person name="Li Q."/>
            <person name="Ma L."/>
            <person name="Guo Y."/>
            <person name="An N."/>
            <person name="Hu Y."/>
            <person name="Zheng Y."/>
            <person name="Shi Y."/>
            <person name="Li Z."/>
            <person name="Liu Q."/>
            <person name="Chen Y."/>
            <person name="Zhao J."/>
            <person name="Qu N."/>
            <person name="Zhao S."/>
            <person name="Tian F."/>
            <person name="Wang X."/>
            <person name="Wang H."/>
            <person name="Xu L."/>
            <person name="Liu X."/>
            <person name="Vinar T."/>
            <person name="Wang Y."/>
            <person name="Lam T.W."/>
            <person name="Yiu S.M."/>
            <person name="Liu S."/>
            <person name="Zhang H."/>
            <person name="Li D."/>
            <person name="Huang Y."/>
            <person name="Wang X."/>
            <person name="Yang G."/>
            <person name="Jiang Z."/>
            <person name="Wang J."/>
            <person name="Qin N."/>
            <person name="Li L."/>
            <person name="Li J."/>
            <person name="Bolund L."/>
            <person name="Kristiansen K."/>
            <person name="Wong G.K."/>
            <person name="Olson M."/>
            <person name="Zhang X."/>
            <person name="Li S."/>
            <person name="Yang H."/>
            <person name="Wang J."/>
            <person name="Wang J."/>
        </authorList>
    </citation>
    <scope>NUCLEOTIDE SEQUENCE [LARGE SCALE GENOMIC DNA]</scope>
</reference>
<gene>
    <name evidence="3" type="primary">C1orf52</name>
</gene>
<feature type="region of interest" description="Disordered" evidence="2">
    <location>
        <begin position="95"/>
        <end position="137"/>
    </location>
</feature>
<dbReference type="InParanoid" id="A0A7N5JJN1"/>
<evidence type="ECO:0000313" key="4">
    <source>
        <dbReference type="Proteomes" id="UP000008912"/>
    </source>
</evidence>
<feature type="compositionally biased region" description="Basic and acidic residues" evidence="2">
    <location>
        <begin position="51"/>
        <end position="61"/>
    </location>
</feature>
<dbReference type="InterPro" id="IPR029089">
    <property type="entry name" value="DUF4660"/>
</dbReference>
<dbReference type="GeneTree" id="ENSGT00390000017398"/>
<organism evidence="3 4">
    <name type="scientific">Ailuropoda melanoleuca</name>
    <name type="common">Giant panda</name>
    <dbReference type="NCBI Taxonomy" id="9646"/>
    <lineage>
        <taxon>Eukaryota</taxon>
        <taxon>Metazoa</taxon>
        <taxon>Chordata</taxon>
        <taxon>Craniata</taxon>
        <taxon>Vertebrata</taxon>
        <taxon>Euteleostomi</taxon>
        <taxon>Mammalia</taxon>
        <taxon>Eutheria</taxon>
        <taxon>Laurasiatheria</taxon>
        <taxon>Carnivora</taxon>
        <taxon>Caniformia</taxon>
        <taxon>Ursidae</taxon>
        <taxon>Ailuropoda</taxon>
    </lineage>
</organism>
<evidence type="ECO:0000256" key="2">
    <source>
        <dbReference type="SAM" id="MobiDB-lite"/>
    </source>
</evidence>
<evidence type="ECO:0000313" key="3">
    <source>
        <dbReference type="Ensembl" id="ENSAMEP00000026465.1"/>
    </source>
</evidence>
<sequence>MAAEEKDPLSYFAAYGSSSSGSSGEEDNSEPEETNRRTPDPGKSAGGCGNKAEKRLPGPDELFRSVTRPAFLYNPLNKQIDWERHVVKAPEEVRFPTRFPDRGPGLRPLPPEPSPGDRQFVPPHAVTSCGMPHHPSHLQPWGARAPFPSLVGVRLARSPRPLVRRPKPTRSVPRPRAARTNSGDSPAPPRCSFSPRPLPFDAEVPAVLPPRQCLLQPPEGVSLGVVSLRLDSSLPPKEFKIWKSNYVPPPETYTTEKKPPPPELDMAIKWSNIYEDNGDDAPQHAKKARLLPEGEETVESDDEKDEHTSKKRKVDPGEPTKKKK</sequence>
<dbReference type="Ensembl" id="ENSAMET00000038777.1">
    <property type="protein sequence ID" value="ENSAMEP00000026465.1"/>
    <property type="gene ID" value="ENSAMEG00000023530.1"/>
</dbReference>
<protein>
    <submittedName>
        <fullName evidence="3">Chromosome 1 open reading frame 52</fullName>
    </submittedName>
</protein>
<feature type="compositionally biased region" description="Basic and acidic residues" evidence="2">
    <location>
        <begin position="314"/>
        <end position="324"/>
    </location>
</feature>
<feature type="region of interest" description="Disordered" evidence="2">
    <location>
        <begin position="156"/>
        <end position="200"/>
    </location>
</feature>
<dbReference type="Pfam" id="PF15559">
    <property type="entry name" value="DUF4660"/>
    <property type="match status" value="2"/>
</dbReference>
<feature type="compositionally biased region" description="Acidic residues" evidence="2">
    <location>
        <begin position="293"/>
        <end position="304"/>
    </location>
</feature>
<evidence type="ECO:0000256" key="1">
    <source>
        <dbReference type="ARBA" id="ARBA00008407"/>
    </source>
</evidence>
<feature type="region of interest" description="Disordered" evidence="2">
    <location>
        <begin position="243"/>
        <end position="324"/>
    </location>
</feature>
<accession>A0A7N5JJN1</accession>
<name>A0A7N5JJN1_AILME</name>